<evidence type="ECO:0000313" key="2">
    <source>
        <dbReference type="Proteomes" id="UP001314170"/>
    </source>
</evidence>
<accession>A0AAV1SR52</accession>
<dbReference type="Proteomes" id="UP001314170">
    <property type="component" value="Unassembled WGS sequence"/>
</dbReference>
<dbReference type="EMBL" id="CAWUPB010001197">
    <property type="protein sequence ID" value="CAK7356515.1"/>
    <property type="molecule type" value="Genomic_DNA"/>
</dbReference>
<protein>
    <submittedName>
        <fullName evidence="1">Uncharacterized protein</fullName>
    </submittedName>
</protein>
<reference evidence="1 2" key="1">
    <citation type="submission" date="2024-01" db="EMBL/GenBank/DDBJ databases">
        <authorList>
            <person name="Waweru B."/>
        </authorList>
    </citation>
    <scope>NUCLEOTIDE SEQUENCE [LARGE SCALE GENOMIC DNA]</scope>
</reference>
<dbReference type="AlphaFoldDB" id="A0AAV1SR52"/>
<proteinExistence type="predicted"/>
<name>A0AAV1SR52_9ROSI</name>
<evidence type="ECO:0000313" key="1">
    <source>
        <dbReference type="EMBL" id="CAK7356515.1"/>
    </source>
</evidence>
<keyword evidence="2" id="KW-1185">Reference proteome</keyword>
<organism evidence="1 2">
    <name type="scientific">Dovyalis caffra</name>
    <dbReference type="NCBI Taxonomy" id="77055"/>
    <lineage>
        <taxon>Eukaryota</taxon>
        <taxon>Viridiplantae</taxon>
        <taxon>Streptophyta</taxon>
        <taxon>Embryophyta</taxon>
        <taxon>Tracheophyta</taxon>
        <taxon>Spermatophyta</taxon>
        <taxon>Magnoliopsida</taxon>
        <taxon>eudicotyledons</taxon>
        <taxon>Gunneridae</taxon>
        <taxon>Pentapetalae</taxon>
        <taxon>rosids</taxon>
        <taxon>fabids</taxon>
        <taxon>Malpighiales</taxon>
        <taxon>Salicaceae</taxon>
        <taxon>Flacourtieae</taxon>
        <taxon>Dovyalis</taxon>
    </lineage>
</organism>
<gene>
    <name evidence="1" type="ORF">DCAF_LOCUS26788</name>
</gene>
<sequence length="86" mass="9994">MTGMVQRIQADKTCVYILDQNPAISDLQCYLLDLLAQNICGQAMRLMMLYIRQEMFLDFLKLSRTLYNYPVDLGLVGRTIRQGMVR</sequence>
<comment type="caution">
    <text evidence="1">The sequence shown here is derived from an EMBL/GenBank/DDBJ whole genome shotgun (WGS) entry which is preliminary data.</text>
</comment>